<dbReference type="AGR" id="Xenbase:XB-GENE-22166529"/>
<keyword evidence="1" id="KW-0808">Transferase</keyword>
<dbReference type="Xenbase" id="XB-GENE-22166529">
    <property type="gene designation" value="nat8.6"/>
</dbReference>
<keyword evidence="2" id="KW-0812">Transmembrane</keyword>
<evidence type="ECO:0000256" key="1">
    <source>
        <dbReference type="ARBA" id="ARBA00022679"/>
    </source>
</evidence>
<dbReference type="CTD" id="101731538"/>
<sequence>MGPKAQGTQSVGSTSLQLHFVSRGTAPMCSCVYCSYTEPKSARRARKYTFLTPIFTPCCCSQANAVAVTEVRRPLLSRSIMANVSIRKYKTSDYETARFLFAEGTKEHLPAACMYTLTTPRFYFITFVTCTSVFMGTGSYVLALTSLVALLAAGFYGLYSEFHGVASHALRNDMLDIEKSYMMSENACFWVAEIDRKVVGTVGAQPSTDADDELLLLHISVARDYRQQRIGTKLCQTVIDFARQRGFNAVCLETANIQHAAINLYESVGFKKSRVAIRPSLVHQYTSFTVIDYRYNIKS</sequence>
<keyword evidence="2" id="KW-0472">Membrane</keyword>
<protein>
    <submittedName>
        <fullName evidence="5">Probable N-acetyltransferase camello isoform X1</fullName>
    </submittedName>
</protein>
<organism evidence="4 5">
    <name type="scientific">Xenopus tropicalis</name>
    <name type="common">Western clawed frog</name>
    <name type="synonym">Silurana tropicalis</name>
    <dbReference type="NCBI Taxonomy" id="8364"/>
    <lineage>
        <taxon>Eukaryota</taxon>
        <taxon>Metazoa</taxon>
        <taxon>Chordata</taxon>
        <taxon>Craniata</taxon>
        <taxon>Vertebrata</taxon>
        <taxon>Euteleostomi</taxon>
        <taxon>Amphibia</taxon>
        <taxon>Batrachia</taxon>
        <taxon>Anura</taxon>
        <taxon>Pipoidea</taxon>
        <taxon>Pipidae</taxon>
        <taxon>Xenopodinae</taxon>
        <taxon>Xenopus</taxon>
        <taxon>Silurana</taxon>
    </lineage>
</organism>
<evidence type="ECO:0000313" key="4">
    <source>
        <dbReference type="Proteomes" id="UP000008143"/>
    </source>
</evidence>
<gene>
    <name evidence="5 6" type="primary">nat8.6</name>
</gene>
<keyword evidence="4" id="KW-1185">Reference proteome</keyword>
<dbReference type="InterPro" id="IPR000182">
    <property type="entry name" value="GNAT_dom"/>
</dbReference>
<dbReference type="PANTHER" id="PTHR13947">
    <property type="entry name" value="GNAT FAMILY N-ACETYLTRANSFERASE"/>
    <property type="match status" value="1"/>
</dbReference>
<evidence type="ECO:0000256" key="2">
    <source>
        <dbReference type="SAM" id="Phobius"/>
    </source>
</evidence>
<dbReference type="PROSITE" id="PS51186">
    <property type="entry name" value="GNAT"/>
    <property type="match status" value="1"/>
</dbReference>
<dbReference type="RefSeq" id="XP_004911369.1">
    <property type="nucleotide sequence ID" value="XM_004911312.4"/>
</dbReference>
<dbReference type="PANTHER" id="PTHR13947:SF55">
    <property type="entry name" value="N-ACETYLTRANSFERASE CAMELLO-RELATED"/>
    <property type="match status" value="1"/>
</dbReference>
<dbReference type="OrthoDB" id="41532at2759"/>
<dbReference type="InterPro" id="IPR050769">
    <property type="entry name" value="NAT_camello-type"/>
</dbReference>
<feature type="domain" description="N-acetyltransferase" evidence="3">
    <location>
        <begin position="142"/>
        <end position="291"/>
    </location>
</feature>
<dbReference type="Pfam" id="PF00583">
    <property type="entry name" value="Acetyltransf_1"/>
    <property type="match status" value="1"/>
</dbReference>
<dbReference type="Proteomes" id="UP000008143">
    <property type="component" value="Chromosome 1"/>
</dbReference>
<dbReference type="Gene3D" id="3.40.630.30">
    <property type="match status" value="1"/>
</dbReference>
<name>A0A8J0R0L8_XENTR</name>
<dbReference type="SUPFAM" id="SSF55729">
    <property type="entry name" value="Acyl-CoA N-acyltransferases (Nat)"/>
    <property type="match status" value="1"/>
</dbReference>
<dbReference type="OMA" id="THEHIWP"/>
<proteinExistence type="predicted"/>
<feature type="transmembrane region" description="Helical" evidence="2">
    <location>
        <begin position="140"/>
        <end position="159"/>
    </location>
</feature>
<keyword evidence="2" id="KW-1133">Transmembrane helix</keyword>
<evidence type="ECO:0000259" key="3">
    <source>
        <dbReference type="PROSITE" id="PS51186"/>
    </source>
</evidence>
<reference evidence="5" key="1">
    <citation type="submission" date="2025-08" db="UniProtKB">
        <authorList>
            <consortium name="RefSeq"/>
        </authorList>
    </citation>
    <scope>IDENTIFICATION</scope>
    <source>
        <strain evidence="5">Nigerian</strain>
        <tissue evidence="5">Liver and blood</tissue>
    </source>
</reference>
<dbReference type="InterPro" id="IPR016181">
    <property type="entry name" value="Acyl_CoA_acyltransferase"/>
</dbReference>
<dbReference type="GO" id="GO:0008080">
    <property type="term" value="F:N-acetyltransferase activity"/>
    <property type="evidence" value="ECO:0000318"/>
    <property type="project" value="GO_Central"/>
</dbReference>
<dbReference type="CDD" id="cd04301">
    <property type="entry name" value="NAT_SF"/>
    <property type="match status" value="1"/>
</dbReference>
<dbReference type="GeneID" id="101731538"/>
<accession>A0A8J0R0L8</accession>
<dbReference type="AlphaFoldDB" id="A0A8J0R0L8"/>
<dbReference type="KEGG" id="xtr:101731538"/>
<evidence type="ECO:0000313" key="5">
    <source>
        <dbReference type="RefSeq" id="XP_004911369.1"/>
    </source>
</evidence>
<evidence type="ECO:0000313" key="6">
    <source>
        <dbReference type="Xenbase" id="XB-GENE-22166529"/>
    </source>
</evidence>